<feature type="transmembrane region" description="Helical" evidence="7">
    <location>
        <begin position="227"/>
        <end position="247"/>
    </location>
</feature>
<dbReference type="BioCyc" id="PCHR:PC21G05760-MONOMER"/>
<dbReference type="PANTHER" id="PTHR33048">
    <property type="entry name" value="PTH11-LIKE INTEGRAL MEMBRANE PROTEIN (AFU_ORTHOLOGUE AFUA_5G11245)"/>
    <property type="match status" value="1"/>
</dbReference>
<dbReference type="HOGENOM" id="CLU_020540_0_0_1"/>
<gene>
    <name evidence="9" type="ORF">Pc21g05760</name>
    <name evidence="9" type="ORF">PCH_Pc21g05760</name>
</gene>
<name>B6HI07_PENRW</name>
<sequence>MVVTFPIETPAQRQVLGVAIAFSVLAVVAVCLRLLAHHLARKRWILSDYFIIAGSVSICPVDLSKLCLPIQIFAVGLQSISITGVIQAGIGYDHVPAIAIKFGTQPITKLLQLIIPLQFLWVLSLSCTKISILFLYLSIFPVTWVVRVSWATIGVIVPWTIGTILAGCLICRPFAFNWDQTIPGGSCGNQVTSFTATGVINLVTDVVVLVTPMPLLYKLQMARYKKVTFITIFGLGAVTCIISILRISILSTMDFTDITYSIPRANIFSGLEPCLAVILASVPMMRPLLGRSAYTPEVTARPSNKCSSPSGRSGSTGDGEFQPLQDDSSELCLRPIGPKHEVGVAVQNPAETGETSRRSEESLKVGESRDMDQREQGGLGISVKQEWAVSHGQKHRIVIRSFQSFGRLFSPFTLIDCLCYIVLDLHGLSFQDLARQNISSAENYLLQKPLLKVSSIIYRMLFRYLLALGIQLCWVALGSAQDATITIPWVTNAPDYFQGYGAKAIGAQDATTTYGINCLSDQTACHRFTPDLTVIYGPSTYDMIANGYKFDFTSGCTLMGSPTPTGASCTETKSLHLMSAVTSATVLVPATGDASTLGIFPATLIVTDTGDFPAPATATETKASADSHVSTTDAKLTAPATASTDPVSLGSVGFLNSTAMTTDGPTYFGNGTSPGYKNGTTVTVTVLASSIPCHCECDCGQNQAPRATVTVPMAMKNHGVKTAAPVTLICGIVAGAMFWFESEDLIGLLRTIIRSTSRNRFRTGFGVKIEK</sequence>
<accession>B6HI07</accession>
<feature type="transmembrane region" description="Helical" evidence="7">
    <location>
        <begin position="119"/>
        <end position="142"/>
    </location>
</feature>
<dbReference type="GeneID" id="8313872"/>
<dbReference type="AlphaFoldDB" id="B6HI07"/>
<dbReference type="VEuPathDB" id="FungiDB:PCH_Pc21g05760"/>
<evidence type="ECO:0000256" key="4">
    <source>
        <dbReference type="ARBA" id="ARBA00023136"/>
    </source>
</evidence>
<protein>
    <submittedName>
        <fullName evidence="9">Pc21g05760 protein</fullName>
    </submittedName>
</protein>
<dbReference type="Pfam" id="PF20684">
    <property type="entry name" value="Fung_rhodopsin"/>
    <property type="match status" value="1"/>
</dbReference>
<dbReference type="KEGG" id="pcs:N7525_007053"/>
<dbReference type="PANTHER" id="PTHR33048:SF57">
    <property type="entry name" value="INTEGRAL MEMBRANE PROTEIN-RELATED"/>
    <property type="match status" value="1"/>
</dbReference>
<feature type="transmembrane region" description="Helical" evidence="7">
    <location>
        <begin position="267"/>
        <end position="285"/>
    </location>
</feature>
<keyword evidence="3 7" id="KW-1133">Transmembrane helix</keyword>
<evidence type="ECO:0000256" key="7">
    <source>
        <dbReference type="SAM" id="Phobius"/>
    </source>
</evidence>
<keyword evidence="10" id="KW-1185">Reference proteome</keyword>
<keyword evidence="2 7" id="KW-0812">Transmembrane</keyword>
<feature type="transmembrane region" description="Helical" evidence="7">
    <location>
        <begin position="15"/>
        <end position="36"/>
    </location>
</feature>
<evidence type="ECO:0000256" key="3">
    <source>
        <dbReference type="ARBA" id="ARBA00022989"/>
    </source>
</evidence>
<evidence type="ECO:0000313" key="10">
    <source>
        <dbReference type="Proteomes" id="UP000000724"/>
    </source>
</evidence>
<evidence type="ECO:0000256" key="2">
    <source>
        <dbReference type="ARBA" id="ARBA00022692"/>
    </source>
</evidence>
<comment type="subcellular location">
    <subcellularLocation>
        <location evidence="1">Membrane</location>
        <topology evidence="1">Multi-pass membrane protein</topology>
    </subcellularLocation>
</comment>
<evidence type="ECO:0000256" key="1">
    <source>
        <dbReference type="ARBA" id="ARBA00004141"/>
    </source>
</evidence>
<dbReference type="OMA" id="MAMKNHG"/>
<evidence type="ECO:0000256" key="5">
    <source>
        <dbReference type="ARBA" id="ARBA00038359"/>
    </source>
</evidence>
<evidence type="ECO:0000313" key="9">
    <source>
        <dbReference type="EMBL" id="CAP95473.1"/>
    </source>
</evidence>
<reference evidence="9 10" key="1">
    <citation type="journal article" date="2008" name="Nat. Biotechnol.">
        <title>Genome sequencing and analysis of the filamentous fungus Penicillium chrysogenum.</title>
        <authorList>
            <person name="van den Berg M.A."/>
            <person name="Albang R."/>
            <person name="Albermann K."/>
            <person name="Badger J.H."/>
            <person name="Daran J.-M."/>
            <person name="Driessen A.J.M."/>
            <person name="Garcia-Estrada C."/>
            <person name="Fedorova N.D."/>
            <person name="Harris D.M."/>
            <person name="Heijne W.H.M."/>
            <person name="Joardar V.S."/>
            <person name="Kiel J.A.K.W."/>
            <person name="Kovalchuk A."/>
            <person name="Martin J.F."/>
            <person name="Nierman W.C."/>
            <person name="Nijland J.G."/>
            <person name="Pronk J.T."/>
            <person name="Roubos J.A."/>
            <person name="van der Klei I.J."/>
            <person name="van Peij N.N.M.E."/>
            <person name="Veenhuis M."/>
            <person name="von Doehren H."/>
            <person name="Wagner C."/>
            <person name="Wortman J.R."/>
            <person name="Bovenberg R.A.L."/>
        </authorList>
    </citation>
    <scope>NUCLEOTIDE SEQUENCE [LARGE SCALE GENOMIC DNA]</scope>
    <source>
        <strain evidence="10">ATCC 28089 / DSM 1075 / NRRL 1951 / Wisconsin 54-1255</strain>
    </source>
</reference>
<dbReference type="InterPro" id="IPR052337">
    <property type="entry name" value="SAT4-like"/>
</dbReference>
<feature type="compositionally biased region" description="Polar residues" evidence="6">
    <location>
        <begin position="301"/>
        <end position="315"/>
    </location>
</feature>
<dbReference type="Proteomes" id="UP000000724">
    <property type="component" value="Contig Pc00c21"/>
</dbReference>
<dbReference type="InterPro" id="IPR049326">
    <property type="entry name" value="Rhodopsin_dom_fungi"/>
</dbReference>
<comment type="similarity">
    <text evidence="5">Belongs to the SAT4 family.</text>
</comment>
<keyword evidence="4 7" id="KW-0472">Membrane</keyword>
<feature type="compositionally biased region" description="Basic and acidic residues" evidence="6">
    <location>
        <begin position="354"/>
        <end position="375"/>
    </location>
</feature>
<dbReference type="OrthoDB" id="10017208at2759"/>
<dbReference type="GO" id="GO:0016020">
    <property type="term" value="C:membrane"/>
    <property type="evidence" value="ECO:0007669"/>
    <property type="project" value="UniProtKB-SubCell"/>
</dbReference>
<organism evidence="9 10">
    <name type="scientific">Penicillium rubens (strain ATCC 28089 / DSM 1075 / NRRL 1951 / Wisconsin 54-1255)</name>
    <name type="common">Penicillium chrysogenum</name>
    <dbReference type="NCBI Taxonomy" id="500485"/>
    <lineage>
        <taxon>Eukaryota</taxon>
        <taxon>Fungi</taxon>
        <taxon>Dikarya</taxon>
        <taxon>Ascomycota</taxon>
        <taxon>Pezizomycotina</taxon>
        <taxon>Eurotiomycetes</taxon>
        <taxon>Eurotiomycetidae</taxon>
        <taxon>Eurotiales</taxon>
        <taxon>Aspergillaceae</taxon>
        <taxon>Penicillium</taxon>
        <taxon>Penicillium chrysogenum species complex</taxon>
    </lineage>
</organism>
<feature type="domain" description="Rhodopsin" evidence="8">
    <location>
        <begin position="32"/>
        <end position="290"/>
    </location>
</feature>
<dbReference type="eggNOG" id="ENOG502SM41">
    <property type="taxonomic scope" value="Eukaryota"/>
</dbReference>
<evidence type="ECO:0000259" key="8">
    <source>
        <dbReference type="Pfam" id="PF20684"/>
    </source>
</evidence>
<dbReference type="EMBL" id="AM920436">
    <property type="protein sequence ID" value="CAP95473.1"/>
    <property type="molecule type" value="Genomic_DNA"/>
</dbReference>
<evidence type="ECO:0000256" key="6">
    <source>
        <dbReference type="SAM" id="MobiDB-lite"/>
    </source>
</evidence>
<feature type="region of interest" description="Disordered" evidence="6">
    <location>
        <begin position="343"/>
        <end position="376"/>
    </location>
</feature>
<feature type="transmembrane region" description="Helical" evidence="7">
    <location>
        <begin position="148"/>
        <end position="171"/>
    </location>
</feature>
<feature type="region of interest" description="Disordered" evidence="6">
    <location>
        <begin position="298"/>
        <end position="321"/>
    </location>
</feature>
<proteinExistence type="inferred from homology"/>